<feature type="region of interest" description="Disordered" evidence="1">
    <location>
        <begin position="1"/>
        <end position="34"/>
    </location>
</feature>
<proteinExistence type="predicted"/>
<sequence length="34" mass="3658">MLRAYAAGRFSSEGENSQSAGMGALRGERRRSTP</sequence>
<feature type="domain" description="Biopterin-dependent aromatic amino acid hydroxylase family profile" evidence="2">
    <location>
        <begin position="1"/>
        <end position="34"/>
    </location>
</feature>
<dbReference type="AlphaFoldDB" id="A0A2U3LBY7"/>
<organism evidence="3 4">
    <name type="scientific">Candidatus Sulfotelmatobacter kueseliae</name>
    <dbReference type="NCBI Taxonomy" id="2042962"/>
    <lineage>
        <taxon>Bacteria</taxon>
        <taxon>Pseudomonadati</taxon>
        <taxon>Acidobacteriota</taxon>
        <taxon>Terriglobia</taxon>
        <taxon>Terriglobales</taxon>
        <taxon>Candidatus Korobacteraceae</taxon>
        <taxon>Candidatus Sulfotelmatobacter</taxon>
    </lineage>
</organism>
<dbReference type="InterPro" id="IPR019774">
    <property type="entry name" value="Aromatic-AA_hydroxylase_C"/>
</dbReference>
<reference evidence="4" key="1">
    <citation type="submission" date="2018-02" db="EMBL/GenBank/DDBJ databases">
        <authorList>
            <person name="Hausmann B."/>
        </authorList>
    </citation>
    <scope>NUCLEOTIDE SEQUENCE [LARGE SCALE GENOMIC DNA]</scope>
    <source>
        <strain evidence="4">Peat soil MAG SbA1</strain>
    </source>
</reference>
<name>A0A2U3LBY7_9BACT</name>
<gene>
    <name evidence="3" type="ORF">SBA1_900019</name>
</gene>
<evidence type="ECO:0000313" key="3">
    <source>
        <dbReference type="EMBL" id="SPF49386.1"/>
    </source>
</evidence>
<dbReference type="GO" id="GO:0016714">
    <property type="term" value="F:oxidoreductase activity, acting on paired donors, with incorporation or reduction of molecular oxygen, reduced pteridine as one donor, and incorporation of one atom of oxygen"/>
    <property type="evidence" value="ECO:0007669"/>
    <property type="project" value="InterPro"/>
</dbReference>
<dbReference type="Proteomes" id="UP000238701">
    <property type="component" value="Unassembled WGS sequence"/>
</dbReference>
<evidence type="ECO:0000259" key="2">
    <source>
        <dbReference type="PROSITE" id="PS51410"/>
    </source>
</evidence>
<dbReference type="EMBL" id="OMOD01000189">
    <property type="protein sequence ID" value="SPF49386.1"/>
    <property type="molecule type" value="Genomic_DNA"/>
</dbReference>
<protein>
    <recommendedName>
        <fullName evidence="2">Biopterin-dependent aromatic amino acid hydroxylase family profile domain-containing protein</fullName>
    </recommendedName>
</protein>
<accession>A0A2U3LBY7</accession>
<evidence type="ECO:0000256" key="1">
    <source>
        <dbReference type="SAM" id="MobiDB-lite"/>
    </source>
</evidence>
<evidence type="ECO:0000313" key="4">
    <source>
        <dbReference type="Proteomes" id="UP000238701"/>
    </source>
</evidence>
<dbReference type="PROSITE" id="PS51410">
    <property type="entry name" value="BH4_AAA_HYDROXYL_2"/>
    <property type="match status" value="1"/>
</dbReference>